<dbReference type="EMBL" id="JADWOX010000008">
    <property type="protein sequence ID" value="MBI1684535.1"/>
    <property type="molecule type" value="Genomic_DNA"/>
</dbReference>
<sequence length="89" mass="9444">MRKAPPIPRTGAGALTISRQRQEIDFSLLMSGTSSGRRTGKGSLTGDPAAMREAFRAGGGRLTLDDGVEHEIAIVAHTEGDGTAYFELR</sequence>
<keyword evidence="2" id="KW-1185">Reference proteome</keyword>
<reference evidence="1 2" key="1">
    <citation type="submission" date="2020-11" db="EMBL/GenBank/DDBJ databases">
        <title>genome sequence of strain KACC 18849.</title>
        <authorList>
            <person name="Gao J."/>
            <person name="Zhang X."/>
        </authorList>
    </citation>
    <scope>NUCLEOTIDE SEQUENCE [LARGE SCALE GENOMIC DNA]</scope>
    <source>
        <strain evidence="1 2">KACC 18849</strain>
    </source>
</reference>
<dbReference type="Proteomes" id="UP000639859">
    <property type="component" value="Unassembled WGS sequence"/>
</dbReference>
<accession>A0ABS0SY18</accession>
<evidence type="ECO:0000313" key="2">
    <source>
        <dbReference type="Proteomes" id="UP000639859"/>
    </source>
</evidence>
<protein>
    <submittedName>
        <fullName evidence="1">Uncharacterized protein</fullName>
    </submittedName>
</protein>
<organism evidence="1 2">
    <name type="scientific">Caulobacter hibisci</name>
    <dbReference type="NCBI Taxonomy" id="2035993"/>
    <lineage>
        <taxon>Bacteria</taxon>
        <taxon>Pseudomonadati</taxon>
        <taxon>Pseudomonadota</taxon>
        <taxon>Alphaproteobacteria</taxon>
        <taxon>Caulobacterales</taxon>
        <taxon>Caulobacteraceae</taxon>
        <taxon>Caulobacter</taxon>
    </lineage>
</organism>
<name>A0ABS0SY18_9CAUL</name>
<dbReference type="RefSeq" id="WP_198576457.1">
    <property type="nucleotide sequence ID" value="NZ_JADWOX010000008.1"/>
</dbReference>
<evidence type="ECO:0000313" key="1">
    <source>
        <dbReference type="EMBL" id="MBI1684535.1"/>
    </source>
</evidence>
<proteinExistence type="predicted"/>
<comment type="caution">
    <text evidence="1">The sequence shown here is derived from an EMBL/GenBank/DDBJ whole genome shotgun (WGS) entry which is preliminary data.</text>
</comment>
<gene>
    <name evidence="1" type="ORF">I4Q42_12755</name>
</gene>